<keyword evidence="4" id="KW-1185">Reference proteome</keyword>
<evidence type="ECO:0000256" key="1">
    <source>
        <dbReference type="SAM" id="SignalP"/>
    </source>
</evidence>
<accession>A0ABW5D3Y3</accession>
<dbReference type="NCBIfam" id="TIGR03769">
    <property type="entry name" value="P_ac_wall_RPT"/>
    <property type="match status" value="1"/>
</dbReference>
<sequence>MNNLPLKFLLFVLSAAPCHSAVVIGAGHLDIHANLTAGGDWEIFIQHDEVGSPQPTRYEADTESILYLPPGKELTRPSGSAWDFLGMGAGENVWIFPEGQDSDLVFPGLNTEGISSTTVGSWTPAHSLVGTGQWIEFRLLSMTYSGEGTDNHFSMWKFAGGPNVWISTADGISTDGSADSYFLSPGGHSHMNWGFSSEGIYDLTFEARAVLPDGKETVSDPFTLRFGVNAVPEPGSSILLGLGALLLCRRNR</sequence>
<feature type="domain" description="Ice-binding protein C-terminal" evidence="2">
    <location>
        <begin position="230"/>
        <end position="252"/>
    </location>
</feature>
<dbReference type="Proteomes" id="UP001597375">
    <property type="component" value="Unassembled WGS sequence"/>
</dbReference>
<dbReference type="EMBL" id="JBHUIT010000002">
    <property type="protein sequence ID" value="MFD2255767.1"/>
    <property type="molecule type" value="Genomic_DNA"/>
</dbReference>
<protein>
    <submittedName>
        <fullName evidence="3">Choice-of-anchor M domain-containing protein</fullName>
    </submittedName>
</protein>
<name>A0ABW5D3Y3_9BACT</name>
<dbReference type="InterPro" id="IPR013424">
    <property type="entry name" value="Ice-binding_C"/>
</dbReference>
<evidence type="ECO:0000313" key="3">
    <source>
        <dbReference type="EMBL" id="MFD2255767.1"/>
    </source>
</evidence>
<evidence type="ECO:0000259" key="2">
    <source>
        <dbReference type="Pfam" id="PF07589"/>
    </source>
</evidence>
<dbReference type="NCBIfam" id="NF038134">
    <property type="entry name" value="choice_anch_M"/>
    <property type="match status" value="1"/>
</dbReference>
<dbReference type="NCBIfam" id="TIGR02595">
    <property type="entry name" value="PEP_CTERM"/>
    <property type="match status" value="1"/>
</dbReference>
<comment type="caution">
    <text evidence="3">The sequence shown here is derived from an EMBL/GenBank/DDBJ whole genome shotgun (WGS) entry which is preliminary data.</text>
</comment>
<dbReference type="RefSeq" id="WP_386818422.1">
    <property type="nucleotide sequence ID" value="NZ_JBHUIT010000002.1"/>
</dbReference>
<dbReference type="InterPro" id="IPR022435">
    <property type="entry name" value="Surface-anchored_actinobac"/>
</dbReference>
<keyword evidence="1" id="KW-0732">Signal</keyword>
<feature type="signal peptide" evidence="1">
    <location>
        <begin position="1"/>
        <end position="20"/>
    </location>
</feature>
<evidence type="ECO:0000313" key="4">
    <source>
        <dbReference type="Proteomes" id="UP001597375"/>
    </source>
</evidence>
<reference evidence="4" key="1">
    <citation type="journal article" date="2019" name="Int. J. Syst. Evol. Microbiol.">
        <title>The Global Catalogue of Microorganisms (GCM) 10K type strain sequencing project: providing services to taxonomists for standard genome sequencing and annotation.</title>
        <authorList>
            <consortium name="The Broad Institute Genomics Platform"/>
            <consortium name="The Broad Institute Genome Sequencing Center for Infectious Disease"/>
            <person name="Wu L."/>
            <person name="Ma J."/>
        </authorList>
    </citation>
    <scope>NUCLEOTIDE SEQUENCE [LARGE SCALE GENOMIC DNA]</scope>
    <source>
        <strain evidence="4">CGMCC 4.7106</strain>
    </source>
</reference>
<feature type="chain" id="PRO_5047227150" evidence="1">
    <location>
        <begin position="21"/>
        <end position="252"/>
    </location>
</feature>
<proteinExistence type="predicted"/>
<gene>
    <name evidence="3" type="ORF">ACFSSA_03680</name>
</gene>
<dbReference type="Pfam" id="PF07589">
    <property type="entry name" value="PEP-CTERM"/>
    <property type="match status" value="1"/>
</dbReference>
<organism evidence="3 4">
    <name type="scientific">Luteolibacter algae</name>
    <dbReference type="NCBI Taxonomy" id="454151"/>
    <lineage>
        <taxon>Bacteria</taxon>
        <taxon>Pseudomonadati</taxon>
        <taxon>Verrucomicrobiota</taxon>
        <taxon>Verrucomicrobiia</taxon>
        <taxon>Verrucomicrobiales</taxon>
        <taxon>Verrucomicrobiaceae</taxon>
        <taxon>Luteolibacter</taxon>
    </lineage>
</organism>